<dbReference type="InterPro" id="IPR045661">
    <property type="entry name" value="DUF6389"/>
</dbReference>
<dbReference type="AlphaFoldDB" id="A0A1H1NMH2"/>
<gene>
    <name evidence="1" type="ORF">SAMN04489809_0850</name>
</gene>
<accession>A0A1H1NMH2</accession>
<evidence type="ECO:0000313" key="1">
    <source>
        <dbReference type="EMBL" id="SDR99905.1"/>
    </source>
</evidence>
<dbReference type="Proteomes" id="UP000182126">
    <property type="component" value="Chromosome I"/>
</dbReference>
<dbReference type="GeneID" id="36300823"/>
<evidence type="ECO:0000313" key="2">
    <source>
        <dbReference type="Proteomes" id="UP000182126"/>
    </source>
</evidence>
<organism evidence="1 2">
    <name type="scientific">Microbacterium paraoxydans</name>
    <dbReference type="NCBI Taxonomy" id="199592"/>
    <lineage>
        <taxon>Bacteria</taxon>
        <taxon>Bacillati</taxon>
        <taxon>Actinomycetota</taxon>
        <taxon>Actinomycetes</taxon>
        <taxon>Micrococcales</taxon>
        <taxon>Microbacteriaceae</taxon>
        <taxon>Microbacterium</taxon>
    </lineage>
</organism>
<dbReference type="RefSeq" id="WP_060921133.1">
    <property type="nucleotide sequence ID" value="NZ_JALXUB010000053.1"/>
</dbReference>
<name>A0A1H1NMH2_9MICO</name>
<sequence length="151" mass="16547">MSAPEPGARVDDAEPYARALRAVLDGESERVAAALGDLHRAAVEAESGVEAILIDVFVDQDGEGPFDVWARFDGADAFDLDRRFDDQRHLFGVEWTADGWEPAVPSRPRGWTRDRLEEAVLVVVAEWIEGLLPTGAREGLFWVGAPDLGYA</sequence>
<protein>
    <submittedName>
        <fullName evidence="1">Uncharacterized protein</fullName>
    </submittedName>
</protein>
<dbReference type="EMBL" id="LT629770">
    <property type="protein sequence ID" value="SDR99905.1"/>
    <property type="molecule type" value="Genomic_DNA"/>
</dbReference>
<dbReference type="eggNOG" id="ENOG5032U3V">
    <property type="taxonomic scope" value="Bacteria"/>
</dbReference>
<reference evidence="1 2" key="1">
    <citation type="submission" date="2016-10" db="EMBL/GenBank/DDBJ databases">
        <authorList>
            <person name="de Groot N.N."/>
        </authorList>
    </citation>
    <scope>NUCLEOTIDE SEQUENCE [LARGE SCALE GENOMIC DNA]</scope>
    <source>
        <strain evidence="1 2">DSM 15019</strain>
    </source>
</reference>
<dbReference type="Pfam" id="PF19926">
    <property type="entry name" value="DUF6389"/>
    <property type="match status" value="1"/>
</dbReference>
<proteinExistence type="predicted"/>